<dbReference type="SMART" id="SM00530">
    <property type="entry name" value="HTH_XRE"/>
    <property type="match status" value="1"/>
</dbReference>
<proteinExistence type="predicted"/>
<organism evidence="2">
    <name type="scientific">Actinoplanes campanulatus</name>
    <dbReference type="NCBI Taxonomy" id="113559"/>
    <lineage>
        <taxon>Bacteria</taxon>
        <taxon>Bacillati</taxon>
        <taxon>Actinomycetota</taxon>
        <taxon>Actinomycetes</taxon>
        <taxon>Micromonosporales</taxon>
        <taxon>Micromonosporaceae</taxon>
        <taxon>Actinoplanes</taxon>
    </lineage>
</organism>
<dbReference type="CDD" id="cd00093">
    <property type="entry name" value="HTH_XRE"/>
    <property type="match status" value="1"/>
</dbReference>
<dbReference type="InterPro" id="IPR001387">
    <property type="entry name" value="Cro/C1-type_HTH"/>
</dbReference>
<dbReference type="SUPFAM" id="SSF47413">
    <property type="entry name" value="lambda repressor-like DNA-binding domains"/>
    <property type="match status" value="1"/>
</dbReference>
<dbReference type="PROSITE" id="PS50943">
    <property type="entry name" value="HTH_CROC1"/>
    <property type="match status" value="1"/>
</dbReference>
<name>A0ABQ3W7M0_9ACTN</name>
<comment type="caution">
    <text evidence="2">The sequence shown here is derived from an EMBL/GenBank/DDBJ whole genome shotgun (WGS) entry which is preliminary data.</text>
</comment>
<evidence type="ECO:0000259" key="1">
    <source>
        <dbReference type="PROSITE" id="PS50943"/>
    </source>
</evidence>
<feature type="domain" description="HTH cro/C1-type" evidence="1">
    <location>
        <begin position="11"/>
        <end position="64"/>
    </location>
</feature>
<sequence length="409" mass="44174">MAADPAFGTALRRLRLKAGLSLQELSRRSNVAVSHLSRMENHHRAPGPQIAKVLDDVLDAGGELIRLARAPHPTPSRAAIPTWTVVFEPDGSGRLHVHDDDPAVVRWPQPGIADLHTADLFLNQLATLTEMGRWHGPATVLPSLVSAGRTAQAMIGDMPRMASVAARFAEFAGWMAQELGDDQGARWYTRHAAELAAAAGDDDLTAYTHVRLALISLYQSDAHRTVEHAVLAGADRRAGPRVRWLAALREAQGHALGGDDSGFQRALDQAREWGERTTDHHRTPPLGSGTAADLTLVTEGWGLYDLGRYTEAASTLEAGISRVGGLTNRSAVRFRLRQALACAAADDIDRSCDLVDGLLPAIIRLDSATIRADLAAYARVVRRRSREPAVRAIQPGLVAALHRHHGRAA</sequence>
<dbReference type="InterPro" id="IPR010982">
    <property type="entry name" value="Lambda_DNA-bd_dom_sf"/>
</dbReference>
<dbReference type="EMBL" id="BOMF01000002">
    <property type="protein sequence ID" value="GID43036.1"/>
    <property type="molecule type" value="Genomic_DNA"/>
</dbReference>
<dbReference type="Gene3D" id="1.10.260.40">
    <property type="entry name" value="lambda repressor-like DNA-binding domains"/>
    <property type="match status" value="1"/>
</dbReference>
<accession>A0ABQ3W7M0</accession>
<protein>
    <recommendedName>
        <fullName evidence="1">HTH cro/C1-type domain-containing protein</fullName>
    </recommendedName>
</protein>
<reference evidence="2" key="1">
    <citation type="submission" date="2021-01" db="EMBL/GenBank/DDBJ databases">
        <title>Whole genome shotgun sequence of Actinoplanes capillaceus NBRC 16408.</title>
        <authorList>
            <person name="Komaki H."/>
            <person name="Tamura T."/>
        </authorList>
    </citation>
    <scope>NUCLEOTIDE SEQUENCE [LARGE SCALE GENOMIC DNA]</scope>
    <source>
        <strain evidence="2">NBRC 16408</strain>
    </source>
</reference>
<dbReference type="RefSeq" id="WP_204293645.1">
    <property type="nucleotide sequence ID" value="NZ_BAAAGQ010000015.1"/>
</dbReference>
<dbReference type="Pfam" id="PF13560">
    <property type="entry name" value="HTH_31"/>
    <property type="match status" value="1"/>
</dbReference>
<gene>
    <name evidence="2" type="ORF">Aca07nite_03110</name>
</gene>
<evidence type="ECO:0000313" key="2">
    <source>
        <dbReference type="EMBL" id="GID43036.1"/>
    </source>
</evidence>